<keyword evidence="1" id="KW-0732">Signal</keyword>
<dbReference type="KEGG" id="scq:SCULI_v1c09850"/>
<gene>
    <name evidence="2" type="ORF">SCULI_v1c09850</name>
</gene>
<dbReference type="STRING" id="1276246.SCULI_v1c09850"/>
<dbReference type="Proteomes" id="UP000019267">
    <property type="component" value="Chromosome"/>
</dbReference>
<dbReference type="EMBL" id="CP006681">
    <property type="protein sequence ID" value="AHI53325.1"/>
    <property type="molecule type" value="Genomic_DNA"/>
</dbReference>
<protein>
    <submittedName>
        <fullName evidence="2">Uncharacterized protein</fullName>
    </submittedName>
</protein>
<organism evidence="2 3">
    <name type="scientific">Spiroplasma culicicola AES-1</name>
    <dbReference type="NCBI Taxonomy" id="1276246"/>
    <lineage>
        <taxon>Bacteria</taxon>
        <taxon>Bacillati</taxon>
        <taxon>Mycoplasmatota</taxon>
        <taxon>Mollicutes</taxon>
        <taxon>Entomoplasmatales</taxon>
        <taxon>Spiroplasmataceae</taxon>
        <taxon>Spiroplasma</taxon>
    </lineage>
</organism>
<proteinExistence type="predicted"/>
<reference evidence="2 3" key="1">
    <citation type="journal article" date="2014" name="Genome Biol. Evol.">
        <title>Molecular evolution of the substrate utilization strategies and putative virulence factors in mosquito-associated Spiroplasma species.</title>
        <authorList>
            <person name="Chang T.H."/>
            <person name="Lo W.S."/>
            <person name="Ku C."/>
            <person name="Chen L.L."/>
            <person name="Kuo C.H."/>
        </authorList>
    </citation>
    <scope>NUCLEOTIDE SEQUENCE [LARGE SCALE GENOMIC DNA]</scope>
    <source>
        <strain evidence="2">AES-1</strain>
    </source>
</reference>
<dbReference type="AlphaFoldDB" id="W6A8V8"/>
<dbReference type="PATRIC" id="fig|1276246.3.peg.981"/>
<dbReference type="RefSeq" id="WP_025363547.1">
    <property type="nucleotide sequence ID" value="NZ_CP006681.1"/>
</dbReference>
<evidence type="ECO:0000313" key="3">
    <source>
        <dbReference type="Proteomes" id="UP000019267"/>
    </source>
</evidence>
<accession>W6A8V8</accession>
<dbReference type="HOGENOM" id="CLU_723419_0_0_14"/>
<dbReference type="OrthoDB" id="390152at2"/>
<feature type="signal peptide" evidence="1">
    <location>
        <begin position="1"/>
        <end position="19"/>
    </location>
</feature>
<evidence type="ECO:0000256" key="1">
    <source>
        <dbReference type="SAM" id="SignalP"/>
    </source>
</evidence>
<sequence length="382" mass="44342">MKKLLSILLLVMIPNTCAAAIMAINFIFTKIDIGNYINYESLTNRQNIELSTLNDYDDGLNENIKTSTENMLLSNYGLEFLEEVNILYYYGNVDETNFWKKEEITFEGDFTYNLVLNYTVAIIANNNSKFKGQTYINFDFRPTIHIDQNLNIFDKKSMPTSNFFKSFNKWIINSTIVKNLNNQLINLGLNVHQGLGAGSDNPKDGLIMFSDKQISNLEASFGKNNSENVFKKEYLNIFSDKALSSLFKLENDIYFTEDNYLELKSSTFKNDGLDYTIIELSEHDYQNFTLNDIYVPSTTLFTNYLNNKYNDELTIENMIIDFRNASYKNPIISKEEYEKTKLISLINSNDEIELWVEIFFINKIIYQVDSEPGIHIVFEKGE</sequence>
<evidence type="ECO:0000313" key="2">
    <source>
        <dbReference type="EMBL" id="AHI53325.1"/>
    </source>
</evidence>
<name>W6A8V8_9MOLU</name>
<keyword evidence="3" id="KW-1185">Reference proteome</keyword>
<feature type="chain" id="PRO_5004875755" evidence="1">
    <location>
        <begin position="20"/>
        <end position="382"/>
    </location>
</feature>